<feature type="transmembrane region" description="Helical" evidence="1">
    <location>
        <begin position="64"/>
        <end position="81"/>
    </location>
</feature>
<keyword evidence="1" id="KW-0472">Membrane</keyword>
<keyword evidence="1" id="KW-1133">Transmembrane helix</keyword>
<evidence type="ECO:0000313" key="2">
    <source>
        <dbReference type="EMBL" id="KPI38281.1"/>
    </source>
</evidence>
<dbReference type="GeneID" id="28732893"/>
<gene>
    <name evidence="2" type="ORF">AB675_12108</name>
</gene>
<dbReference type="EMBL" id="LFJN01000019">
    <property type="protein sequence ID" value="KPI38281.1"/>
    <property type="molecule type" value="Genomic_DNA"/>
</dbReference>
<dbReference type="AlphaFoldDB" id="A0A0N0NKL3"/>
<reference evidence="2 3" key="1">
    <citation type="submission" date="2015-06" db="EMBL/GenBank/DDBJ databases">
        <title>Draft genome of the ant-associated black yeast Phialophora attae CBS 131958.</title>
        <authorList>
            <person name="Moreno L.F."/>
            <person name="Stielow B.J."/>
            <person name="de Hoog S."/>
            <person name="Vicente V.A."/>
            <person name="Weiss V.A."/>
            <person name="de Vries M."/>
            <person name="Cruz L.M."/>
            <person name="Souza E.M."/>
        </authorList>
    </citation>
    <scope>NUCLEOTIDE SEQUENCE [LARGE SCALE GENOMIC DNA]</scope>
    <source>
        <strain evidence="2 3">CBS 131958</strain>
    </source>
</reference>
<dbReference type="VEuPathDB" id="FungiDB:AB675_12108"/>
<proteinExistence type="predicted"/>
<accession>A0A0N0NKL3</accession>
<feature type="transmembrane region" description="Helical" evidence="1">
    <location>
        <begin position="21"/>
        <end position="44"/>
    </location>
</feature>
<dbReference type="PANTHER" id="PTHR41390:SF1">
    <property type="entry name" value="NADH-UBIQUINONE OXIDOREDUCTASE 213 KDA SUBUNIT"/>
    <property type="match status" value="1"/>
</dbReference>
<comment type="caution">
    <text evidence="2">The sequence shown here is derived from an EMBL/GenBank/DDBJ whole genome shotgun (WGS) entry which is preliminary data.</text>
</comment>
<dbReference type="STRING" id="1664694.A0A0N0NKL3"/>
<organism evidence="2 3">
    <name type="scientific">Cyphellophora attinorum</name>
    <dbReference type="NCBI Taxonomy" id="1664694"/>
    <lineage>
        <taxon>Eukaryota</taxon>
        <taxon>Fungi</taxon>
        <taxon>Dikarya</taxon>
        <taxon>Ascomycota</taxon>
        <taxon>Pezizomycotina</taxon>
        <taxon>Eurotiomycetes</taxon>
        <taxon>Chaetothyriomycetidae</taxon>
        <taxon>Chaetothyriales</taxon>
        <taxon>Cyphellophoraceae</taxon>
        <taxon>Cyphellophora</taxon>
    </lineage>
</organism>
<name>A0A0N0NKL3_9EURO</name>
<protein>
    <submittedName>
        <fullName evidence="2">Uncharacterized protein</fullName>
    </submittedName>
</protein>
<dbReference type="PANTHER" id="PTHR41390">
    <property type="entry name" value="CHROMOSOME 7, WHOLE GENOME SHOTGUN SEQUENCE"/>
    <property type="match status" value="1"/>
</dbReference>
<evidence type="ECO:0000256" key="1">
    <source>
        <dbReference type="SAM" id="Phobius"/>
    </source>
</evidence>
<dbReference type="RefSeq" id="XP_017998244.1">
    <property type="nucleotide sequence ID" value="XM_018141012.1"/>
</dbReference>
<keyword evidence="1" id="KW-0812">Transmembrane</keyword>
<dbReference type="Proteomes" id="UP000038010">
    <property type="component" value="Unassembled WGS sequence"/>
</dbReference>
<dbReference type="OrthoDB" id="432685at2759"/>
<keyword evidence="3" id="KW-1185">Reference proteome</keyword>
<sequence length="203" mass="21697">MAVTATDKAMEATKLDLYARSFLLPAIATGLGTGAIGLVGGSAYGLLNSPRPVAFTGAVTVQSAYYGASIILARSCLLAACPPEYRDKRSVRTLASGTAGALSGLLASTWQQSTRFRTAALIGTISAVSQLGYDTLYNRYSRTPDRTPFLERMANSRFIPLRSMPDDEYEGILNERIAKIDAEISSLESQIGSLQSQKSQLTT</sequence>
<evidence type="ECO:0000313" key="3">
    <source>
        <dbReference type="Proteomes" id="UP000038010"/>
    </source>
</evidence>